<dbReference type="InterPro" id="IPR023198">
    <property type="entry name" value="PGP-like_dom2"/>
</dbReference>
<dbReference type="Gene3D" id="3.40.50.1000">
    <property type="entry name" value="HAD superfamily/HAD-like"/>
    <property type="match status" value="1"/>
</dbReference>
<dbReference type="PANTHER" id="PTHR47478">
    <property type="match status" value="1"/>
</dbReference>
<keyword evidence="1" id="KW-0378">Hydrolase</keyword>
<dbReference type="NCBIfam" id="TIGR01509">
    <property type="entry name" value="HAD-SF-IA-v3"/>
    <property type="match status" value="1"/>
</dbReference>
<reference evidence="1 2" key="1">
    <citation type="submission" date="2023-01" db="EMBL/GenBank/DDBJ databases">
        <title>Xanthomonas hawaiianensis sp. nov. isolated from Araceae family in Hawaii.</title>
        <authorList>
            <person name="Chunag S.-C."/>
            <person name="Dobhal S."/>
            <person name="Alvarez A."/>
            <person name="Arif M."/>
        </authorList>
    </citation>
    <scope>NUCLEOTIDE SEQUENCE [LARGE SCALE GENOMIC DNA]</scope>
    <source>
        <strain evidence="1 2">A2111</strain>
    </source>
</reference>
<evidence type="ECO:0000313" key="2">
    <source>
        <dbReference type="Proteomes" id="UP001260534"/>
    </source>
</evidence>
<dbReference type="Gene3D" id="1.10.150.240">
    <property type="entry name" value="Putative phosphatase, domain 2"/>
    <property type="match status" value="1"/>
</dbReference>
<name>A0ABU2I5P6_9XANT</name>
<dbReference type="InterPro" id="IPR052550">
    <property type="entry name" value="Pyrimidine_5'-ntase_YjjG"/>
</dbReference>
<dbReference type="Pfam" id="PF00702">
    <property type="entry name" value="Hydrolase"/>
    <property type="match status" value="1"/>
</dbReference>
<protein>
    <submittedName>
        <fullName evidence="1">Pyrimidine 5'-nucleotidase</fullName>
        <ecNumber evidence="1">3.1.3.5</ecNumber>
    </submittedName>
</protein>
<dbReference type="RefSeq" id="WP_244663608.1">
    <property type="nucleotide sequence ID" value="NZ_JAGHXG010000007.1"/>
</dbReference>
<dbReference type="SFLD" id="SFLDG01135">
    <property type="entry name" value="C1.5.6:_HAD__Beta-PGM__Phospha"/>
    <property type="match status" value="1"/>
</dbReference>
<accession>A0ABU2I5P6</accession>
<dbReference type="GO" id="GO:0008253">
    <property type="term" value="F:5'-nucleotidase activity"/>
    <property type="evidence" value="ECO:0007669"/>
    <property type="project" value="UniProtKB-EC"/>
</dbReference>
<organism evidence="1 2">
    <name type="scientific">Xanthomonas hawaiiensis</name>
    <dbReference type="NCBI Taxonomy" id="3003247"/>
    <lineage>
        <taxon>Bacteria</taxon>
        <taxon>Pseudomonadati</taxon>
        <taxon>Pseudomonadota</taxon>
        <taxon>Gammaproteobacteria</taxon>
        <taxon>Lysobacterales</taxon>
        <taxon>Lysobacteraceae</taxon>
        <taxon>Xanthomonas</taxon>
    </lineage>
</organism>
<dbReference type="EC" id="3.1.3.5" evidence="1"/>
<comment type="caution">
    <text evidence="1">The sequence shown here is derived from an EMBL/GenBank/DDBJ whole genome shotgun (WGS) entry which is preliminary data.</text>
</comment>
<dbReference type="InterPro" id="IPR006439">
    <property type="entry name" value="HAD-SF_hydro_IA"/>
</dbReference>
<proteinExistence type="predicted"/>
<dbReference type="NCBIfam" id="TIGR01549">
    <property type="entry name" value="HAD-SF-IA-v1"/>
    <property type="match status" value="1"/>
</dbReference>
<dbReference type="NCBIfam" id="TIGR02254">
    <property type="entry name" value="YjjG_YfnB"/>
    <property type="match status" value="1"/>
</dbReference>
<dbReference type="InterPro" id="IPR036412">
    <property type="entry name" value="HAD-like_sf"/>
</dbReference>
<dbReference type="Proteomes" id="UP001260534">
    <property type="component" value="Unassembled WGS sequence"/>
</dbReference>
<dbReference type="SFLD" id="SFLDG01129">
    <property type="entry name" value="C1.5:_HAD__Beta-PGM__Phosphata"/>
    <property type="match status" value="1"/>
</dbReference>
<dbReference type="InterPro" id="IPR023214">
    <property type="entry name" value="HAD_sf"/>
</dbReference>
<dbReference type="InterPro" id="IPR011951">
    <property type="entry name" value="HAD-SF_hydro_IA_YjjG/PynA"/>
</dbReference>
<gene>
    <name evidence="1" type="primary">yjjG</name>
    <name evidence="1" type="ORF">PNQ69_09825</name>
</gene>
<dbReference type="SFLD" id="SFLDS00003">
    <property type="entry name" value="Haloacid_Dehalogenase"/>
    <property type="match status" value="1"/>
</dbReference>
<dbReference type="NCBIfam" id="NF006976">
    <property type="entry name" value="PRK09449.1"/>
    <property type="match status" value="1"/>
</dbReference>
<evidence type="ECO:0000313" key="1">
    <source>
        <dbReference type="EMBL" id="MDS9993072.1"/>
    </source>
</evidence>
<keyword evidence="2" id="KW-1185">Reference proteome</keyword>
<sequence>MAGPHRTTARMRYRWILFDADDTLFHFDAFAGLQRMFAGYGVQFGEAEYAEYTACNRPLWVQYQNGAITALQLQQRRFADWAQRLQTAPETLNTAFLAAMAELCTPLDGAVELLDALRGRARLGLVTNGFGALQTARLQRTGLHDRFEVIAISEVVGVAKPHPGIFAHALAQLGDPPPAQVLMVGDNPQADIAGGLAAGLHTCWFNAHGATAPEGIVPHHQVASLAQLQAWLLEEPAAL</sequence>
<dbReference type="PANTHER" id="PTHR47478:SF1">
    <property type="entry name" value="PYRIMIDINE 5'-NUCLEOTIDASE YJJG"/>
    <property type="match status" value="1"/>
</dbReference>
<dbReference type="SUPFAM" id="SSF56784">
    <property type="entry name" value="HAD-like"/>
    <property type="match status" value="1"/>
</dbReference>
<dbReference type="EMBL" id="JAQMHB010000001">
    <property type="protein sequence ID" value="MDS9993072.1"/>
    <property type="molecule type" value="Genomic_DNA"/>
</dbReference>